<evidence type="ECO:0000256" key="1">
    <source>
        <dbReference type="SAM" id="Coils"/>
    </source>
</evidence>
<feature type="coiled-coil region" evidence="1">
    <location>
        <begin position="543"/>
        <end position="608"/>
    </location>
</feature>
<dbReference type="PANTHER" id="PTHR41259">
    <property type="entry name" value="DOUBLE-STRAND BREAK REPAIR RAD50 ATPASE, PUTATIVE-RELATED"/>
    <property type="match status" value="1"/>
</dbReference>
<dbReference type="Proteomes" id="UP000095621">
    <property type="component" value="Unassembled WGS sequence"/>
</dbReference>
<evidence type="ECO:0000256" key="2">
    <source>
        <dbReference type="SAM" id="Phobius"/>
    </source>
</evidence>
<keyword evidence="2" id="KW-0472">Membrane</keyword>
<evidence type="ECO:0000313" key="3">
    <source>
        <dbReference type="EMBL" id="CUQ75422.1"/>
    </source>
</evidence>
<keyword evidence="2" id="KW-1133">Transmembrane helix</keyword>
<dbReference type="InterPro" id="IPR027417">
    <property type="entry name" value="P-loop_NTPase"/>
</dbReference>
<feature type="coiled-coil region" evidence="1">
    <location>
        <begin position="690"/>
        <end position="761"/>
    </location>
</feature>
<proteinExistence type="predicted"/>
<dbReference type="AlphaFoldDB" id="A0A174YP01"/>
<dbReference type="SUPFAM" id="SSF52540">
    <property type="entry name" value="P-loop containing nucleoside triphosphate hydrolases"/>
    <property type="match status" value="2"/>
</dbReference>
<gene>
    <name evidence="3" type="ORF">ERS852490_00504</name>
</gene>
<keyword evidence="1" id="KW-0175">Coiled coil</keyword>
<evidence type="ECO:0000313" key="4">
    <source>
        <dbReference type="Proteomes" id="UP000095621"/>
    </source>
</evidence>
<name>A0A174YP01_9FIRM</name>
<feature type="transmembrane region" description="Helical" evidence="2">
    <location>
        <begin position="452"/>
        <end position="472"/>
    </location>
</feature>
<dbReference type="PANTHER" id="PTHR41259:SF1">
    <property type="entry name" value="DOUBLE-STRAND BREAK REPAIR RAD50 ATPASE, PUTATIVE-RELATED"/>
    <property type="match status" value="1"/>
</dbReference>
<reference evidence="3 4" key="1">
    <citation type="submission" date="2015-09" db="EMBL/GenBank/DDBJ databases">
        <authorList>
            <consortium name="Pathogen Informatics"/>
        </authorList>
    </citation>
    <scope>NUCLEOTIDE SEQUENCE [LARGE SCALE GENOMIC DNA]</scope>
    <source>
        <strain evidence="3 4">2789STDY5834875</strain>
    </source>
</reference>
<keyword evidence="2" id="KW-0812">Transmembrane</keyword>
<feature type="transmembrane region" description="Helical" evidence="2">
    <location>
        <begin position="426"/>
        <end position="446"/>
    </location>
</feature>
<dbReference type="Gene3D" id="3.40.50.300">
    <property type="entry name" value="P-loop containing nucleotide triphosphate hydrolases"/>
    <property type="match status" value="2"/>
</dbReference>
<accession>A0A174YP01</accession>
<protein>
    <submittedName>
        <fullName evidence="3">Chromosome segregation protein</fullName>
    </submittedName>
</protein>
<dbReference type="RefSeq" id="WP_055214434.1">
    <property type="nucleotide sequence ID" value="NZ_CZBU01000001.1"/>
</dbReference>
<sequence length="885" mass="101550">MKLISCTIENFGKLNNVTYDFSGECNTICEDNGWGKSTLASFIRVMFYGFKNESKKKLVDKERNRLMPWQKGVYGGEIVFETGGVVYSLRRTFGKKQADDEFLLVRKDTNVECDDFSCDIGEELFKIDAQSFERTVFIGQSDCVTATTDSINAKIGNLADNTDDINNFETAVGRLTAVLNNITSTRSTGSISKRKSRITELAARINNYSQTDRIIEEQTDIRDNLCAKREELKADRKKMQEQQKHLSVQKDIQALKEKYQLLDKECNNKKNAFEQYEHYFNGELPEKEDVHKQIEIFDEAGRLSGKFTHIDDDDSKRLEQLRGMFEQGVPDSETIDEWQNTAGQLDELKEAAAKNRLSDDELEKLEWYKKRFARGIPDENKVGKIHDIWISAQNKQNSIVGKEMKLDLARENEQARLERAKLYKNSCVPGIIAGIVMAVIGGVLVVPVMEVGIAMIIVGLCMAVVFSVIGTAKKKQHDSELMNISAESDNKLKAIEADINDDKNFISGTENVVRQFCEEYEITFSRDNIAWELSGLCHDIEDYRELEKRAAGQDNELSEQIKQLENRLDVFLKRYNCAANGNNYSLAIERIRNDIADYKRINQEMSKQDIYRNQYEQNMSGIKCFLEKYIKSFNGEESIGETLRNLDKKLDGYYCAKSEYDNAMMIKADFESENDISMFAAQNDADKISLEEIASDMTRIDNMIEEYAQQISQCNKQLENLQIQADECENCRQELNRLTDIQESEKNKERLLKLTKQIMEDSKQSFTSEYMGPVMSGFRKYYTILTGCEPDAYNLDADTKLTVMEQNMPRDIGYLSAGKQDLVGVCMRMALVEAMYKEEKPFLIFDDPFVNLDDNNIKGAMKLLDEIAKNYQVIYFTCSESRIHN</sequence>
<dbReference type="OrthoDB" id="9764467at2"/>
<feature type="coiled-coil region" evidence="1">
    <location>
        <begin position="215"/>
        <end position="272"/>
    </location>
</feature>
<organism evidence="3 4">
    <name type="scientific">Lachnospira eligens</name>
    <dbReference type="NCBI Taxonomy" id="39485"/>
    <lineage>
        <taxon>Bacteria</taxon>
        <taxon>Bacillati</taxon>
        <taxon>Bacillota</taxon>
        <taxon>Clostridia</taxon>
        <taxon>Lachnospirales</taxon>
        <taxon>Lachnospiraceae</taxon>
        <taxon>Lachnospira</taxon>
    </lineage>
</organism>
<dbReference type="EMBL" id="CZBU01000001">
    <property type="protein sequence ID" value="CUQ75422.1"/>
    <property type="molecule type" value="Genomic_DNA"/>
</dbReference>